<dbReference type="GO" id="GO:0033320">
    <property type="term" value="P:UDP-D-xylose biosynthetic process"/>
    <property type="evidence" value="ECO:0007669"/>
    <property type="project" value="UniProtKB-UniPathway"/>
</dbReference>
<gene>
    <name evidence="14" type="ORF">UFOPK2958_00250</name>
</gene>
<dbReference type="GO" id="GO:0042732">
    <property type="term" value="P:D-xylose metabolic process"/>
    <property type="evidence" value="ECO:0007669"/>
    <property type="project" value="InterPro"/>
</dbReference>
<evidence type="ECO:0000256" key="8">
    <source>
        <dbReference type="ARBA" id="ARBA00023034"/>
    </source>
</evidence>
<name>A0A6J6W023_9ZZZZ</name>
<accession>A0A6J6W023</accession>
<evidence type="ECO:0000256" key="7">
    <source>
        <dbReference type="ARBA" id="ARBA00023027"/>
    </source>
</evidence>
<evidence type="ECO:0000256" key="2">
    <source>
        <dbReference type="ARBA" id="ARBA00004323"/>
    </source>
</evidence>
<proteinExistence type="predicted"/>
<dbReference type="PANTHER" id="PTHR43078">
    <property type="entry name" value="UDP-GLUCURONIC ACID DECARBOXYLASE-RELATED"/>
    <property type="match status" value="1"/>
</dbReference>
<feature type="domain" description="NAD-dependent epimerase/dehydratase" evidence="13">
    <location>
        <begin position="3"/>
        <end position="238"/>
    </location>
</feature>
<dbReference type="EMBL" id="CAFAAB010000016">
    <property type="protein sequence ID" value="CAB4776856.1"/>
    <property type="molecule type" value="Genomic_DNA"/>
</dbReference>
<keyword evidence="6" id="KW-1133">Transmembrane helix</keyword>
<evidence type="ECO:0000256" key="1">
    <source>
        <dbReference type="ARBA" id="ARBA00001911"/>
    </source>
</evidence>
<dbReference type="GO" id="GO:0070403">
    <property type="term" value="F:NAD+ binding"/>
    <property type="evidence" value="ECO:0007669"/>
    <property type="project" value="InterPro"/>
</dbReference>
<keyword evidence="8" id="KW-0333">Golgi apparatus</keyword>
<evidence type="ECO:0000313" key="14">
    <source>
        <dbReference type="EMBL" id="CAB4776856.1"/>
    </source>
</evidence>
<keyword evidence="7" id="KW-0520">NAD</keyword>
<evidence type="ECO:0000256" key="10">
    <source>
        <dbReference type="ARBA" id="ARBA00023180"/>
    </source>
</evidence>
<dbReference type="InterPro" id="IPR036291">
    <property type="entry name" value="NAD(P)-bd_dom_sf"/>
</dbReference>
<keyword evidence="4" id="KW-0210">Decarboxylase</keyword>
<comment type="cofactor">
    <cofactor evidence="1">
        <name>NAD(+)</name>
        <dbReference type="ChEBI" id="CHEBI:57540"/>
    </cofactor>
</comment>
<keyword evidence="5" id="KW-0735">Signal-anchor</keyword>
<evidence type="ECO:0000256" key="12">
    <source>
        <dbReference type="ARBA" id="ARBA00037859"/>
    </source>
</evidence>
<keyword evidence="9" id="KW-0472">Membrane</keyword>
<dbReference type="InterPro" id="IPR044516">
    <property type="entry name" value="UXS-like"/>
</dbReference>
<dbReference type="SUPFAM" id="SSF51735">
    <property type="entry name" value="NAD(P)-binding Rossmann-fold domains"/>
    <property type="match status" value="1"/>
</dbReference>
<dbReference type="Gene3D" id="3.40.50.720">
    <property type="entry name" value="NAD(P)-binding Rossmann-like Domain"/>
    <property type="match status" value="1"/>
</dbReference>
<dbReference type="AlphaFoldDB" id="A0A6J6W023"/>
<sequence length="312" mass="33655">MNIAVTGGAGFVGSHLVDALLARGDSVVVFDDLSTGTTENLAAALASGRCELRVQDVSQGIDCEIRVHEVYHLASPASPPAYLARPLETLAVGSEGTRHALELARRDGAKFLLASTSEVYGDPIEHPQRESYWGNVNPVGPRSVYDEAKRFAEALTTAYHRTHGLPVAIVRIFNTFGPRLAEGDGRVVSNFICQSLRGEPLTVYGTGEQTRSLCYVSDLVRGLQLACATSFGEPINLGNPNEMTVLEIATLILQATGSSSEVIHQPLPQDDPTRRRPDIERAATVLDWSPEIDVATGIEMTVAYFAKQLGLR</sequence>
<comment type="subcellular location">
    <subcellularLocation>
        <location evidence="2">Golgi apparatus membrane</location>
        <topology evidence="2">Single-pass type II membrane protein</topology>
    </subcellularLocation>
    <subcellularLocation>
        <location evidence="12">Golgi apparatus</location>
        <location evidence="12">Golgi stack membrane</location>
    </subcellularLocation>
</comment>
<dbReference type="GO" id="GO:0000139">
    <property type="term" value="C:Golgi membrane"/>
    <property type="evidence" value="ECO:0007669"/>
    <property type="project" value="UniProtKB-SubCell"/>
</dbReference>
<evidence type="ECO:0000256" key="5">
    <source>
        <dbReference type="ARBA" id="ARBA00022968"/>
    </source>
</evidence>
<protein>
    <submittedName>
        <fullName evidence="14">Unannotated protein</fullName>
    </submittedName>
</protein>
<dbReference type="FunFam" id="3.40.50.720:FF:000065">
    <property type="entry name" value="UDP-glucuronic acid decarboxylase 1"/>
    <property type="match status" value="1"/>
</dbReference>
<evidence type="ECO:0000256" key="3">
    <source>
        <dbReference type="ARBA" id="ARBA00022692"/>
    </source>
</evidence>
<dbReference type="Pfam" id="PF01370">
    <property type="entry name" value="Epimerase"/>
    <property type="match status" value="1"/>
</dbReference>
<dbReference type="GO" id="GO:0032580">
    <property type="term" value="C:Golgi cisterna membrane"/>
    <property type="evidence" value="ECO:0007669"/>
    <property type="project" value="UniProtKB-SubCell"/>
</dbReference>
<reference evidence="14" key="1">
    <citation type="submission" date="2020-05" db="EMBL/GenBank/DDBJ databases">
        <authorList>
            <person name="Chiriac C."/>
            <person name="Salcher M."/>
            <person name="Ghai R."/>
            <person name="Kavagutti S V."/>
        </authorList>
    </citation>
    <scope>NUCLEOTIDE SEQUENCE</scope>
</reference>
<evidence type="ECO:0000256" key="9">
    <source>
        <dbReference type="ARBA" id="ARBA00023136"/>
    </source>
</evidence>
<dbReference type="GO" id="GO:0048040">
    <property type="term" value="F:UDP-glucuronate decarboxylase activity"/>
    <property type="evidence" value="ECO:0007669"/>
    <property type="project" value="TreeGrafter"/>
</dbReference>
<keyword evidence="3" id="KW-0812">Transmembrane</keyword>
<organism evidence="14">
    <name type="scientific">freshwater metagenome</name>
    <dbReference type="NCBI Taxonomy" id="449393"/>
    <lineage>
        <taxon>unclassified sequences</taxon>
        <taxon>metagenomes</taxon>
        <taxon>ecological metagenomes</taxon>
    </lineage>
</organism>
<evidence type="ECO:0000259" key="13">
    <source>
        <dbReference type="Pfam" id="PF01370"/>
    </source>
</evidence>
<evidence type="ECO:0000256" key="4">
    <source>
        <dbReference type="ARBA" id="ARBA00022793"/>
    </source>
</evidence>
<dbReference type="UniPathway" id="UPA00796">
    <property type="reaction ID" value="UER00771"/>
</dbReference>
<evidence type="ECO:0000256" key="11">
    <source>
        <dbReference type="ARBA" id="ARBA00023239"/>
    </source>
</evidence>
<keyword evidence="10" id="KW-0325">Glycoprotein</keyword>
<evidence type="ECO:0000256" key="6">
    <source>
        <dbReference type="ARBA" id="ARBA00022989"/>
    </source>
</evidence>
<keyword evidence="11" id="KW-0456">Lyase</keyword>
<dbReference type="InterPro" id="IPR001509">
    <property type="entry name" value="Epimerase_deHydtase"/>
</dbReference>
<dbReference type="PANTHER" id="PTHR43078:SF6">
    <property type="entry name" value="UDP-GLUCURONIC ACID DECARBOXYLASE 1"/>
    <property type="match status" value="1"/>
</dbReference>